<accession>A0A7R8ZQ35</accession>
<dbReference type="Pfam" id="PF03730">
    <property type="entry name" value="Ku_C"/>
    <property type="match status" value="1"/>
</dbReference>
<dbReference type="Gene3D" id="1.10.1600.10">
    <property type="match status" value="1"/>
</dbReference>
<dbReference type="GO" id="GO:0006303">
    <property type="term" value="P:double-strand break repair via nonhomologous end joining"/>
    <property type="evidence" value="ECO:0007669"/>
    <property type="project" value="InterPro"/>
</dbReference>
<protein>
    <submittedName>
        <fullName evidence="1">Uncharacterized protein</fullName>
    </submittedName>
</protein>
<name>A0A7R8ZQ35_9CRUS</name>
<dbReference type="GO" id="GO:0003678">
    <property type="term" value="F:DNA helicase activity"/>
    <property type="evidence" value="ECO:0007669"/>
    <property type="project" value="InterPro"/>
</dbReference>
<reference evidence="1" key="1">
    <citation type="submission" date="2020-11" db="EMBL/GenBank/DDBJ databases">
        <authorList>
            <person name="Tran Van P."/>
        </authorList>
    </citation>
    <scope>NUCLEOTIDE SEQUENCE</scope>
</reference>
<dbReference type="GO" id="GO:0000723">
    <property type="term" value="P:telomere maintenance"/>
    <property type="evidence" value="ECO:0007669"/>
    <property type="project" value="TreeGrafter"/>
</dbReference>
<dbReference type="EMBL" id="OB664373">
    <property type="protein sequence ID" value="CAD7232213.1"/>
    <property type="molecule type" value="Genomic_DNA"/>
</dbReference>
<dbReference type="OrthoDB" id="3249161at2759"/>
<dbReference type="AlphaFoldDB" id="A0A7R8ZQ35"/>
<dbReference type="InterPro" id="IPR005160">
    <property type="entry name" value="Ku_C"/>
</dbReference>
<feature type="non-terminal residue" evidence="1">
    <location>
        <position position="315"/>
    </location>
</feature>
<organism evidence="1">
    <name type="scientific">Cyprideis torosa</name>
    <dbReference type="NCBI Taxonomy" id="163714"/>
    <lineage>
        <taxon>Eukaryota</taxon>
        <taxon>Metazoa</taxon>
        <taxon>Ecdysozoa</taxon>
        <taxon>Arthropoda</taxon>
        <taxon>Crustacea</taxon>
        <taxon>Oligostraca</taxon>
        <taxon>Ostracoda</taxon>
        <taxon>Podocopa</taxon>
        <taxon>Podocopida</taxon>
        <taxon>Cytherocopina</taxon>
        <taxon>Cytheroidea</taxon>
        <taxon>Cytherideidae</taxon>
        <taxon>Cyprideis</taxon>
    </lineage>
</organism>
<dbReference type="GO" id="GO:0003690">
    <property type="term" value="F:double-stranded DNA binding"/>
    <property type="evidence" value="ECO:0007669"/>
    <property type="project" value="TreeGrafter"/>
</dbReference>
<evidence type="ECO:0000313" key="1">
    <source>
        <dbReference type="EMBL" id="CAD7232213.1"/>
    </source>
</evidence>
<dbReference type="GO" id="GO:0042162">
    <property type="term" value="F:telomeric DNA binding"/>
    <property type="evidence" value="ECO:0007669"/>
    <property type="project" value="TreeGrafter"/>
</dbReference>
<dbReference type="PANTHER" id="PTHR12604">
    <property type="entry name" value="KU AUTOANTIGEN DNA HELICASE"/>
    <property type="match status" value="1"/>
</dbReference>
<dbReference type="InterPro" id="IPR016194">
    <property type="entry name" value="SPOC-like_C_dom_sf"/>
</dbReference>
<feature type="non-terminal residue" evidence="1">
    <location>
        <position position="1"/>
    </location>
</feature>
<dbReference type="GO" id="GO:0043564">
    <property type="term" value="C:Ku70:Ku80 complex"/>
    <property type="evidence" value="ECO:0007669"/>
    <property type="project" value="TreeGrafter"/>
</dbReference>
<dbReference type="PANTHER" id="PTHR12604:SF2">
    <property type="entry name" value="X-RAY REPAIR CROSS-COMPLEMENTING PROTEIN 6"/>
    <property type="match status" value="1"/>
</dbReference>
<proteinExistence type="predicted"/>
<gene>
    <name evidence="1" type="ORF">CTOB1V02_LOCUS10051</name>
</gene>
<dbReference type="SUPFAM" id="SSF100939">
    <property type="entry name" value="SPOC domain-like"/>
    <property type="match status" value="1"/>
</dbReference>
<sequence>EETDETGSQRVPPGFHVFPLPFADDFRELPQAVARSTRPDEVTEQEGKAAEDLVKSLFRVRLNLKKFENPALQQYWTHVEALALNLDEPEEFEDYTIPNDEVLYFKMTSVVSRVQPVFPCENVGRVSCEVPPEAECGGPAAPELQAQEGAEQQRQGAIAAEELSENWSQQSGDRINSACPPPPLPPLVPPPCPRRASNCGAPWLCRQRTSAGGGASNTVFEDLDFLDIEEGVESGPCLSGVAFNLHGPGPCRCADLDFLDIEEGVESGPCLSGVAFNLHGPGPFDPFDGPFDDPRPIGSLQPRGDFAPRQLSRGA</sequence>